<sequence>MELNRCRPDRDQTSLNSLISCLAAPNDMLRTSGSQLGGRGARSLRTVRPGSDCGREQRRQNASAILHLRRVSRRPGTPPASISTHRRERCFQSDLGTQQQGVTRWGGVQRKYHLQRICSKATSDRGTCGDGPRFCDAVSVSVEGGWAGTAGRKGEWTLAAGFDAARL</sequence>
<dbReference type="EMBL" id="JAINUF010000013">
    <property type="protein sequence ID" value="KAJ8343814.1"/>
    <property type="molecule type" value="Genomic_DNA"/>
</dbReference>
<protein>
    <submittedName>
        <fullName evidence="2">Uncharacterized protein</fullName>
    </submittedName>
</protein>
<evidence type="ECO:0000313" key="3">
    <source>
        <dbReference type="Proteomes" id="UP001152622"/>
    </source>
</evidence>
<reference evidence="2" key="1">
    <citation type="journal article" date="2023" name="Science">
        <title>Genome structures resolve the early diversification of teleost fishes.</title>
        <authorList>
            <person name="Parey E."/>
            <person name="Louis A."/>
            <person name="Montfort J."/>
            <person name="Bouchez O."/>
            <person name="Roques C."/>
            <person name="Iampietro C."/>
            <person name="Lluch J."/>
            <person name="Castinel A."/>
            <person name="Donnadieu C."/>
            <person name="Desvignes T."/>
            <person name="Floi Bucao C."/>
            <person name="Jouanno E."/>
            <person name="Wen M."/>
            <person name="Mejri S."/>
            <person name="Dirks R."/>
            <person name="Jansen H."/>
            <person name="Henkel C."/>
            <person name="Chen W.J."/>
            <person name="Zahm M."/>
            <person name="Cabau C."/>
            <person name="Klopp C."/>
            <person name="Thompson A.W."/>
            <person name="Robinson-Rechavi M."/>
            <person name="Braasch I."/>
            <person name="Lecointre G."/>
            <person name="Bobe J."/>
            <person name="Postlethwait J.H."/>
            <person name="Berthelot C."/>
            <person name="Roest Crollius H."/>
            <person name="Guiguen Y."/>
        </authorList>
    </citation>
    <scope>NUCLEOTIDE SEQUENCE</scope>
    <source>
        <strain evidence="2">WJC10195</strain>
    </source>
</reference>
<comment type="caution">
    <text evidence="2">The sequence shown here is derived from an EMBL/GenBank/DDBJ whole genome shotgun (WGS) entry which is preliminary data.</text>
</comment>
<organism evidence="2 3">
    <name type="scientific">Synaphobranchus kaupii</name>
    <name type="common">Kaup's arrowtooth eel</name>
    <dbReference type="NCBI Taxonomy" id="118154"/>
    <lineage>
        <taxon>Eukaryota</taxon>
        <taxon>Metazoa</taxon>
        <taxon>Chordata</taxon>
        <taxon>Craniata</taxon>
        <taxon>Vertebrata</taxon>
        <taxon>Euteleostomi</taxon>
        <taxon>Actinopterygii</taxon>
        <taxon>Neopterygii</taxon>
        <taxon>Teleostei</taxon>
        <taxon>Anguilliformes</taxon>
        <taxon>Synaphobranchidae</taxon>
        <taxon>Synaphobranchus</taxon>
    </lineage>
</organism>
<gene>
    <name evidence="2" type="ORF">SKAU_G00311430</name>
</gene>
<keyword evidence="3" id="KW-1185">Reference proteome</keyword>
<name>A0A9Q1ERY3_SYNKA</name>
<accession>A0A9Q1ERY3</accession>
<feature type="region of interest" description="Disordered" evidence="1">
    <location>
        <begin position="33"/>
        <end position="55"/>
    </location>
</feature>
<evidence type="ECO:0000313" key="2">
    <source>
        <dbReference type="EMBL" id="KAJ8343814.1"/>
    </source>
</evidence>
<dbReference type="AlphaFoldDB" id="A0A9Q1ERY3"/>
<evidence type="ECO:0000256" key="1">
    <source>
        <dbReference type="SAM" id="MobiDB-lite"/>
    </source>
</evidence>
<proteinExistence type="predicted"/>
<dbReference type="Proteomes" id="UP001152622">
    <property type="component" value="Chromosome 13"/>
</dbReference>